<feature type="transmembrane region" description="Helical" evidence="6">
    <location>
        <begin position="174"/>
        <end position="194"/>
    </location>
</feature>
<feature type="compositionally biased region" description="Low complexity" evidence="5">
    <location>
        <begin position="360"/>
        <end position="375"/>
    </location>
</feature>
<evidence type="ECO:0000313" key="8">
    <source>
        <dbReference type="EMBL" id="KAE9223585.1"/>
    </source>
</evidence>
<protein>
    <recommendedName>
        <fullName evidence="7">Mechanosensitive ion channel MscS domain-containing protein</fullName>
    </recommendedName>
</protein>
<name>A0A6G0NV49_9STRA</name>
<feature type="compositionally biased region" description="Low complexity" evidence="5">
    <location>
        <begin position="391"/>
        <end position="404"/>
    </location>
</feature>
<evidence type="ECO:0000256" key="1">
    <source>
        <dbReference type="ARBA" id="ARBA00004370"/>
    </source>
</evidence>
<dbReference type="PANTHER" id="PTHR30221">
    <property type="entry name" value="SMALL-CONDUCTANCE MECHANOSENSITIVE CHANNEL"/>
    <property type="match status" value="1"/>
</dbReference>
<dbReference type="GO" id="GO:0008381">
    <property type="term" value="F:mechanosensitive monoatomic ion channel activity"/>
    <property type="evidence" value="ECO:0007669"/>
    <property type="project" value="InterPro"/>
</dbReference>
<accession>A0A6G0NV49</accession>
<feature type="transmembrane region" description="Helical" evidence="6">
    <location>
        <begin position="89"/>
        <end position="111"/>
    </location>
</feature>
<gene>
    <name evidence="8" type="ORF">PF004_g12481</name>
</gene>
<organism evidence="8 9">
    <name type="scientific">Phytophthora fragariae</name>
    <dbReference type="NCBI Taxonomy" id="53985"/>
    <lineage>
        <taxon>Eukaryota</taxon>
        <taxon>Sar</taxon>
        <taxon>Stramenopiles</taxon>
        <taxon>Oomycota</taxon>
        <taxon>Peronosporomycetes</taxon>
        <taxon>Peronosporales</taxon>
        <taxon>Peronosporaceae</taxon>
        <taxon>Phytophthora</taxon>
    </lineage>
</organism>
<evidence type="ECO:0000256" key="4">
    <source>
        <dbReference type="ARBA" id="ARBA00023136"/>
    </source>
</evidence>
<evidence type="ECO:0000256" key="6">
    <source>
        <dbReference type="SAM" id="Phobius"/>
    </source>
</evidence>
<feature type="transmembrane region" description="Helical" evidence="6">
    <location>
        <begin position="215"/>
        <end position="238"/>
    </location>
</feature>
<feature type="domain" description="Mechanosensitive ion channel MscS" evidence="7">
    <location>
        <begin position="236"/>
        <end position="294"/>
    </location>
</feature>
<dbReference type="GO" id="GO:0016020">
    <property type="term" value="C:membrane"/>
    <property type="evidence" value="ECO:0007669"/>
    <property type="project" value="UniProtKB-SubCell"/>
</dbReference>
<dbReference type="EMBL" id="QXGC01000714">
    <property type="protein sequence ID" value="KAE9223585.1"/>
    <property type="molecule type" value="Genomic_DNA"/>
</dbReference>
<dbReference type="Gene3D" id="2.30.30.60">
    <property type="match status" value="1"/>
</dbReference>
<keyword evidence="3 6" id="KW-1133">Transmembrane helix</keyword>
<dbReference type="SUPFAM" id="SSF50182">
    <property type="entry name" value="Sm-like ribonucleoproteins"/>
    <property type="match status" value="1"/>
</dbReference>
<comment type="caution">
    <text evidence="8">The sequence shown here is derived from an EMBL/GenBank/DDBJ whole genome shotgun (WGS) entry which is preliminary data.</text>
</comment>
<evidence type="ECO:0000259" key="7">
    <source>
        <dbReference type="Pfam" id="PF00924"/>
    </source>
</evidence>
<feature type="region of interest" description="Disordered" evidence="5">
    <location>
        <begin position="358"/>
        <end position="417"/>
    </location>
</feature>
<evidence type="ECO:0000313" key="9">
    <source>
        <dbReference type="Proteomes" id="UP000476176"/>
    </source>
</evidence>
<dbReference type="InterPro" id="IPR045275">
    <property type="entry name" value="MscS_archaea/bacteria_type"/>
</dbReference>
<feature type="compositionally biased region" description="Polar residues" evidence="5">
    <location>
        <begin position="380"/>
        <end position="390"/>
    </location>
</feature>
<sequence>MHGVELFIAKFVRQSRPRPAHETRSPTVLAHQMWCFGANALRCRAVRCRLDADNSRLGARLPLARVAGLSSDSDLTFSGDWTTRSLHTMILFIFWRVGLALLVTLAAFLLSRPMIEMLLNAIRSRIDKRVRWIADVQHYMLTYLWWVLFLVLLRDVVARYILDLGSEKDEVMQYLRYLVAVPLVLGTFALRKVVTNIFIRYFKWDRYSSDYDARIFVITESIKFFVELVAVLSGFTVLKNVATGLFLIFAEPFRTGSEVKVRHLLGFIERVSLARTTMRRTDGSRIFVPNGIFADNYQTSGNALDAHTHSLMLRLHPTTPSRKIKEFVRELQAVLPTYALTTEALAAVRRDRREAYAIRSSSASSDSSSAGGDDSILGDRQQSTASSNTGTPRTRARSSATSSAFNATGRPIAPPPPPVRVELYSMFKVKVIVLMDRERFSSLEEAKTEVNLAIIDTIQRLQINVQQTAR</sequence>
<dbReference type="Proteomes" id="UP000476176">
    <property type="component" value="Unassembled WGS sequence"/>
</dbReference>
<comment type="subcellular location">
    <subcellularLocation>
        <location evidence="1">Membrane</location>
    </subcellularLocation>
</comment>
<keyword evidence="4 6" id="KW-0472">Membrane</keyword>
<dbReference type="Pfam" id="PF00924">
    <property type="entry name" value="MS_channel_2nd"/>
    <property type="match status" value="1"/>
</dbReference>
<dbReference type="InterPro" id="IPR010920">
    <property type="entry name" value="LSM_dom_sf"/>
</dbReference>
<evidence type="ECO:0000256" key="2">
    <source>
        <dbReference type="ARBA" id="ARBA00022692"/>
    </source>
</evidence>
<reference evidence="8 9" key="1">
    <citation type="submission" date="2018-09" db="EMBL/GenBank/DDBJ databases">
        <title>Genomic investigation of the strawberry pathogen Phytophthora fragariae indicates pathogenicity is determined by transcriptional variation in three key races.</title>
        <authorList>
            <person name="Adams T.M."/>
            <person name="Armitage A.D."/>
            <person name="Sobczyk M.K."/>
            <person name="Bates H.J."/>
            <person name="Dunwell J.M."/>
            <person name="Nellist C.F."/>
            <person name="Harrison R.J."/>
        </authorList>
    </citation>
    <scope>NUCLEOTIDE SEQUENCE [LARGE SCALE GENOMIC DNA]</scope>
    <source>
        <strain evidence="8 9">BC-23</strain>
    </source>
</reference>
<evidence type="ECO:0000256" key="5">
    <source>
        <dbReference type="SAM" id="MobiDB-lite"/>
    </source>
</evidence>
<evidence type="ECO:0000256" key="3">
    <source>
        <dbReference type="ARBA" id="ARBA00022989"/>
    </source>
</evidence>
<proteinExistence type="predicted"/>
<dbReference type="InterPro" id="IPR006685">
    <property type="entry name" value="MscS_channel_2nd"/>
</dbReference>
<dbReference type="InterPro" id="IPR023408">
    <property type="entry name" value="MscS_beta-dom_sf"/>
</dbReference>
<dbReference type="PANTHER" id="PTHR30221:SF1">
    <property type="entry name" value="SMALL-CONDUCTANCE MECHANOSENSITIVE CHANNEL"/>
    <property type="match status" value="1"/>
</dbReference>
<feature type="transmembrane region" description="Helical" evidence="6">
    <location>
        <begin position="132"/>
        <end position="154"/>
    </location>
</feature>
<keyword evidence="2 6" id="KW-0812">Transmembrane</keyword>
<dbReference type="AlphaFoldDB" id="A0A6G0NV49"/>